<comment type="function">
    <text evidence="8">Ligand for members of the frizzled family of seven transmembrane receptors.</text>
</comment>
<dbReference type="PANTHER" id="PTHR12027:SF102">
    <property type="entry name" value="PROTEIN WNT"/>
    <property type="match status" value="1"/>
</dbReference>
<dbReference type="OrthoDB" id="5945655at2759"/>
<evidence type="ECO:0000256" key="5">
    <source>
        <dbReference type="ARBA" id="ARBA00022530"/>
    </source>
</evidence>
<comment type="caution">
    <text evidence="9">The sequence shown here is derived from an EMBL/GenBank/DDBJ whole genome shotgun (WGS) entry which is preliminary data.</text>
</comment>
<evidence type="ECO:0000256" key="8">
    <source>
        <dbReference type="RuleBase" id="RU003500"/>
    </source>
</evidence>
<protein>
    <recommendedName>
        <fullName evidence="8">Protein Wnt</fullName>
    </recommendedName>
</protein>
<evidence type="ECO:0000256" key="7">
    <source>
        <dbReference type="ARBA" id="ARBA00023157"/>
    </source>
</evidence>
<dbReference type="EMBL" id="JQDR03001742">
    <property type="protein sequence ID" value="KAA0203393.1"/>
    <property type="molecule type" value="Genomic_DNA"/>
</dbReference>
<comment type="similarity">
    <text evidence="2 8">Belongs to the Wnt family.</text>
</comment>
<dbReference type="GO" id="GO:0045165">
    <property type="term" value="P:cell fate commitment"/>
    <property type="evidence" value="ECO:0007669"/>
    <property type="project" value="TreeGrafter"/>
</dbReference>
<evidence type="ECO:0000256" key="4">
    <source>
        <dbReference type="ARBA" id="ARBA00022525"/>
    </source>
</evidence>
<dbReference type="GO" id="GO:0005125">
    <property type="term" value="F:cytokine activity"/>
    <property type="evidence" value="ECO:0007669"/>
    <property type="project" value="TreeGrafter"/>
</dbReference>
<organism evidence="9">
    <name type="scientific">Hyalella azteca</name>
    <name type="common">Amphipod</name>
    <dbReference type="NCBI Taxonomy" id="294128"/>
    <lineage>
        <taxon>Eukaryota</taxon>
        <taxon>Metazoa</taxon>
        <taxon>Ecdysozoa</taxon>
        <taxon>Arthropoda</taxon>
        <taxon>Crustacea</taxon>
        <taxon>Multicrustacea</taxon>
        <taxon>Malacostraca</taxon>
        <taxon>Eumalacostraca</taxon>
        <taxon>Peracarida</taxon>
        <taxon>Amphipoda</taxon>
        <taxon>Senticaudata</taxon>
        <taxon>Talitrida</taxon>
        <taxon>Talitroidea</taxon>
        <taxon>Hyalellidae</taxon>
        <taxon>Hyalella</taxon>
    </lineage>
</organism>
<proteinExistence type="inferred from homology"/>
<dbReference type="SMART" id="SM00097">
    <property type="entry name" value="WNT1"/>
    <property type="match status" value="1"/>
</dbReference>
<name>A0A6A0HC89_HYAAZ</name>
<evidence type="ECO:0000256" key="1">
    <source>
        <dbReference type="ARBA" id="ARBA00004498"/>
    </source>
</evidence>
<comment type="subcellular location">
    <subcellularLocation>
        <location evidence="1 8">Secreted</location>
        <location evidence="1 8">Extracellular space</location>
        <location evidence="1 8">Extracellular matrix</location>
    </subcellularLocation>
</comment>
<evidence type="ECO:0000256" key="3">
    <source>
        <dbReference type="ARBA" id="ARBA00022473"/>
    </source>
</evidence>
<keyword evidence="4" id="KW-0964">Secreted</keyword>
<keyword evidence="5" id="KW-0272">Extracellular matrix</keyword>
<evidence type="ECO:0000256" key="2">
    <source>
        <dbReference type="ARBA" id="ARBA00005683"/>
    </source>
</evidence>
<dbReference type="InterPro" id="IPR005817">
    <property type="entry name" value="Wnt"/>
</dbReference>
<sequence length="156" mass="17487">MDHCRFDFFFRHAGTGSSSRTRLGSPKMDHCCTREQAVVHALGSAALVWTVARACRQGAVMECGCGALPTEPPNGRFQWGGCGDNILYAYSFNKEFFKPRKKSYQREKEESRDLGWQLAIIPAASTCKELLVDTERMNDGKKLAGEEKRSGEYPKN</sequence>
<evidence type="ECO:0000256" key="6">
    <source>
        <dbReference type="ARBA" id="ARBA00022687"/>
    </source>
</evidence>
<keyword evidence="6 8" id="KW-0879">Wnt signaling pathway</keyword>
<dbReference type="GO" id="GO:0060070">
    <property type="term" value="P:canonical Wnt signaling pathway"/>
    <property type="evidence" value="ECO:0007669"/>
    <property type="project" value="TreeGrafter"/>
</dbReference>
<keyword evidence="7" id="KW-1015">Disulfide bond</keyword>
<gene>
    <name evidence="9" type="ORF">HAZT_HAZT005173</name>
</gene>
<dbReference type="AlphaFoldDB" id="A0A6A0HC89"/>
<reference evidence="9" key="3">
    <citation type="submission" date="2019-06" db="EMBL/GenBank/DDBJ databases">
        <authorList>
            <person name="Poynton C."/>
            <person name="Hasenbein S."/>
            <person name="Benoit J.B."/>
            <person name="Sepulveda M.S."/>
            <person name="Poelchau M.F."/>
            <person name="Murali S.C."/>
            <person name="Chen S."/>
            <person name="Glastad K.M."/>
            <person name="Werren J.H."/>
            <person name="Vineis J.H."/>
            <person name="Bowen J.L."/>
            <person name="Friedrich M."/>
            <person name="Jones J."/>
            <person name="Robertson H.M."/>
            <person name="Feyereisen R."/>
            <person name="Mechler-Hickson A."/>
            <person name="Mathers N."/>
            <person name="Lee C.E."/>
            <person name="Colbourne J.K."/>
            <person name="Biales A."/>
            <person name="Johnston J.S."/>
            <person name="Wellborn G.A."/>
            <person name="Rosendale A.J."/>
            <person name="Cridge A.G."/>
            <person name="Munoz-Torres M.C."/>
            <person name="Bain P.A."/>
            <person name="Manny A.R."/>
            <person name="Major K.M."/>
            <person name="Lambert F.N."/>
            <person name="Vulpe C.D."/>
            <person name="Tuck P."/>
            <person name="Blalock B.J."/>
            <person name="Lin Y.-Y."/>
            <person name="Smith M.E."/>
            <person name="Ochoa-Acuna H."/>
            <person name="Chen M.-J.M."/>
            <person name="Childers C.P."/>
            <person name="Qu J."/>
            <person name="Dugan S."/>
            <person name="Lee S.L."/>
            <person name="Chao H."/>
            <person name="Dinh H."/>
            <person name="Han Y."/>
            <person name="Doddapaneni H."/>
            <person name="Worley K.C."/>
            <person name="Muzny D.M."/>
            <person name="Gibbs R.A."/>
            <person name="Richards S."/>
        </authorList>
    </citation>
    <scope>NUCLEOTIDE SEQUENCE</scope>
    <source>
        <strain evidence="9">HAZT.00-mixed</strain>
        <tissue evidence="9">Whole organism</tissue>
    </source>
</reference>
<keyword evidence="3 8" id="KW-0217">Developmental protein</keyword>
<dbReference type="PRINTS" id="PR01349">
    <property type="entry name" value="WNTPROTEIN"/>
</dbReference>
<reference evidence="9" key="2">
    <citation type="journal article" date="2018" name="Environ. Sci. Technol.">
        <title>The Toxicogenome of Hyalella azteca: A Model for Sediment Ecotoxicology and Evolutionary Toxicology.</title>
        <authorList>
            <person name="Poynton H.C."/>
            <person name="Hasenbein S."/>
            <person name="Benoit J.B."/>
            <person name="Sepulveda M.S."/>
            <person name="Poelchau M.F."/>
            <person name="Hughes D.S.T."/>
            <person name="Murali S.C."/>
            <person name="Chen S."/>
            <person name="Glastad K.M."/>
            <person name="Goodisman M.A.D."/>
            <person name="Werren J.H."/>
            <person name="Vineis J.H."/>
            <person name="Bowen J.L."/>
            <person name="Friedrich M."/>
            <person name="Jones J."/>
            <person name="Robertson H.M."/>
            <person name="Feyereisen R."/>
            <person name="Mechler-Hickson A."/>
            <person name="Mathers N."/>
            <person name="Lee C.E."/>
            <person name="Colbourne J.K."/>
            <person name="Biales A."/>
            <person name="Johnston J.S."/>
            <person name="Wellborn G.A."/>
            <person name="Rosendale A.J."/>
            <person name="Cridge A.G."/>
            <person name="Munoz-Torres M.C."/>
            <person name="Bain P.A."/>
            <person name="Manny A.R."/>
            <person name="Major K.M."/>
            <person name="Lambert F.N."/>
            <person name="Vulpe C.D."/>
            <person name="Tuck P."/>
            <person name="Blalock B.J."/>
            <person name="Lin Y.Y."/>
            <person name="Smith M.E."/>
            <person name="Ochoa-Acuna H."/>
            <person name="Chen M.M."/>
            <person name="Childers C.P."/>
            <person name="Qu J."/>
            <person name="Dugan S."/>
            <person name="Lee S.L."/>
            <person name="Chao H."/>
            <person name="Dinh H."/>
            <person name="Han Y."/>
            <person name="Doddapaneni H."/>
            <person name="Worley K.C."/>
            <person name="Muzny D.M."/>
            <person name="Gibbs R.A."/>
            <person name="Richards S."/>
        </authorList>
    </citation>
    <scope>NUCLEOTIDE SEQUENCE</scope>
    <source>
        <strain evidence="9">HAZT.00-mixed</strain>
        <tissue evidence="9">Whole organism</tissue>
    </source>
</reference>
<accession>A0A6A0HC89</accession>
<evidence type="ECO:0000313" key="9">
    <source>
        <dbReference type="EMBL" id="KAA0203393.1"/>
    </source>
</evidence>
<dbReference type="GO" id="GO:0030182">
    <property type="term" value="P:neuron differentiation"/>
    <property type="evidence" value="ECO:0007669"/>
    <property type="project" value="TreeGrafter"/>
</dbReference>
<dbReference type="PANTHER" id="PTHR12027">
    <property type="entry name" value="WNT RELATED"/>
    <property type="match status" value="1"/>
</dbReference>
<reference evidence="9" key="1">
    <citation type="submission" date="2014-08" db="EMBL/GenBank/DDBJ databases">
        <authorList>
            <person name="Murali S."/>
            <person name="Richards S."/>
            <person name="Bandaranaike D."/>
            <person name="Bellair M."/>
            <person name="Blankenburg K."/>
            <person name="Chao H."/>
            <person name="Dinh H."/>
            <person name="Doddapaneni H."/>
            <person name="Dugan-Rocha S."/>
            <person name="Elkadiri S."/>
            <person name="Gnanaolivu R."/>
            <person name="Hughes D."/>
            <person name="Lee S."/>
            <person name="Li M."/>
            <person name="Ming W."/>
            <person name="Munidasa M."/>
            <person name="Muniz J."/>
            <person name="Nguyen L."/>
            <person name="Osuji N."/>
            <person name="Pu L.-L."/>
            <person name="Puazo M."/>
            <person name="Skinner E."/>
            <person name="Qu C."/>
            <person name="Quiroz J."/>
            <person name="Raj R."/>
            <person name="Weissenberger G."/>
            <person name="Xin Y."/>
            <person name="Zou X."/>
            <person name="Han Y."/>
            <person name="Worley K."/>
            <person name="Muzny D."/>
            <person name="Gibbs R."/>
        </authorList>
    </citation>
    <scope>NUCLEOTIDE SEQUENCE</scope>
    <source>
        <strain evidence="9">HAZT.00-mixed</strain>
        <tissue evidence="9">Whole organism</tissue>
    </source>
</reference>
<dbReference type="GO" id="GO:0005109">
    <property type="term" value="F:frizzled binding"/>
    <property type="evidence" value="ECO:0007669"/>
    <property type="project" value="TreeGrafter"/>
</dbReference>
<dbReference type="GO" id="GO:0005615">
    <property type="term" value="C:extracellular space"/>
    <property type="evidence" value="ECO:0007669"/>
    <property type="project" value="TreeGrafter"/>
</dbReference>
<dbReference type="Proteomes" id="UP000711488">
    <property type="component" value="Unassembled WGS sequence"/>
</dbReference>
<dbReference type="Pfam" id="PF00110">
    <property type="entry name" value="wnt"/>
    <property type="match status" value="1"/>
</dbReference>